<sequence length="151" mass="17648">MNCFWQQQPPPIVAQPCKRCGADGTFSMIPGLENPDRFYLQCRSCGYRTVELQNARDVIAVWNDQYNRNDYDILKQDVESLRDENKALRRGYTNMWYAHRNADPEMPHDYEKEAEKEAEQLLGDWKTVMTAQYGPAPDLGWFTEKEDDDGD</sequence>
<evidence type="ECO:0000313" key="1">
    <source>
        <dbReference type="EMBL" id="DAF91720.1"/>
    </source>
</evidence>
<reference evidence="1" key="1">
    <citation type="journal article" date="2021" name="Proc. Natl. Acad. Sci. U.S.A.">
        <title>A Catalog of Tens of Thousands of Viruses from Human Metagenomes Reveals Hidden Associations with Chronic Diseases.</title>
        <authorList>
            <person name="Tisza M.J."/>
            <person name="Buck C.B."/>
        </authorList>
    </citation>
    <scope>NUCLEOTIDE SEQUENCE</scope>
    <source>
        <strain evidence="1">Ct8Cp41</strain>
    </source>
</reference>
<dbReference type="EMBL" id="BK016059">
    <property type="protein sequence ID" value="DAF91720.1"/>
    <property type="molecule type" value="Genomic_DNA"/>
</dbReference>
<name>A0A8S5UB75_9CAUD</name>
<protein>
    <submittedName>
        <fullName evidence="1">RNA polymerase I-like protein</fullName>
    </submittedName>
</protein>
<organism evidence="1">
    <name type="scientific">Siphoviridae sp. ct8Cp41</name>
    <dbReference type="NCBI Taxonomy" id="2825358"/>
    <lineage>
        <taxon>Viruses</taxon>
        <taxon>Duplodnaviria</taxon>
        <taxon>Heunggongvirae</taxon>
        <taxon>Uroviricota</taxon>
        <taxon>Caudoviricetes</taxon>
    </lineage>
</organism>
<proteinExistence type="predicted"/>
<accession>A0A8S5UB75</accession>